<dbReference type="EMBL" id="JAOTPV010000003">
    <property type="protein sequence ID" value="KAJ4485712.1"/>
    <property type="molecule type" value="Genomic_DNA"/>
</dbReference>
<dbReference type="PANTHER" id="PTHR21193:SF3">
    <property type="entry name" value="OXIDOREDUCTASE-LIKE DOMAIN-CONTAINING PROTEIN 1"/>
    <property type="match status" value="1"/>
</dbReference>
<keyword evidence="3" id="KW-1185">Reference proteome</keyword>
<dbReference type="Proteomes" id="UP001150266">
    <property type="component" value="Unassembled WGS sequence"/>
</dbReference>
<evidence type="ECO:0000313" key="3">
    <source>
        <dbReference type="Proteomes" id="UP001150266"/>
    </source>
</evidence>
<dbReference type="OrthoDB" id="10064411at2759"/>
<dbReference type="GO" id="GO:0005739">
    <property type="term" value="C:mitochondrion"/>
    <property type="evidence" value="ECO:0007669"/>
    <property type="project" value="TreeGrafter"/>
</dbReference>
<accession>A0A9W9ANQ3</accession>
<dbReference type="InterPro" id="IPR019180">
    <property type="entry name" value="Oxidoreductase-like_N"/>
</dbReference>
<name>A0A9W9ANQ3_9AGAR</name>
<reference evidence="2" key="1">
    <citation type="submission" date="2022-08" db="EMBL/GenBank/DDBJ databases">
        <title>A Global Phylogenomic Analysis of the Shiitake Genus Lentinula.</title>
        <authorList>
            <consortium name="DOE Joint Genome Institute"/>
            <person name="Sierra-Patev S."/>
            <person name="Min B."/>
            <person name="Naranjo-Ortiz M."/>
            <person name="Looney B."/>
            <person name="Konkel Z."/>
            <person name="Slot J.C."/>
            <person name="Sakamoto Y."/>
            <person name="Steenwyk J.L."/>
            <person name="Rokas A."/>
            <person name="Carro J."/>
            <person name="Camarero S."/>
            <person name="Ferreira P."/>
            <person name="Molpeceres G."/>
            <person name="Ruiz-Duenas F.J."/>
            <person name="Serrano A."/>
            <person name="Henrissat B."/>
            <person name="Drula E."/>
            <person name="Hughes K.W."/>
            <person name="Mata J.L."/>
            <person name="Ishikawa N.K."/>
            <person name="Vargas-Isla R."/>
            <person name="Ushijima S."/>
            <person name="Smith C.A."/>
            <person name="Ahrendt S."/>
            <person name="Andreopoulos W."/>
            <person name="He G."/>
            <person name="Labutti K."/>
            <person name="Lipzen A."/>
            <person name="Ng V."/>
            <person name="Riley R."/>
            <person name="Sandor L."/>
            <person name="Barry K."/>
            <person name="Martinez A.T."/>
            <person name="Xiao Y."/>
            <person name="Gibbons J.G."/>
            <person name="Terashima K."/>
            <person name="Grigoriev I.V."/>
            <person name="Hibbett D.S."/>
        </authorList>
    </citation>
    <scope>NUCLEOTIDE SEQUENCE</scope>
    <source>
        <strain evidence="2">JLM2183</strain>
    </source>
</reference>
<sequence>MIKNSCGAFHYRANMKVDAEWLLDLISWEHRLASRQVAFSKSIIRIEPWPDTLFVHLHEKFQARLAILTKQLGCTEEGAVDPEDYEEAMKDLAHEKAEWDDQRRARQHSQRGGQNLSERYIRLEKSLRGKEALETEYEDLHRSTLTGPSLTRKQLADGQPRDTFRGIIIPEKPKEPQSDECCMSGCAICVYDLYEDSLSAYREAIAKVTASLNSMGVPESDWPQSLRMCLTAAENESKKDVTLSVFEQMELKIQQRKQETLNP</sequence>
<gene>
    <name evidence="2" type="ORF">J3R30DRAFT_3401467</name>
</gene>
<dbReference type="Pfam" id="PF09791">
    <property type="entry name" value="Oxidored-like"/>
    <property type="match status" value="1"/>
</dbReference>
<feature type="domain" description="Oxidoreductase-like" evidence="1">
    <location>
        <begin position="163"/>
        <end position="208"/>
    </location>
</feature>
<dbReference type="PANTHER" id="PTHR21193">
    <property type="entry name" value="OXIDOREDUCTASE-LIKE DOMAIN-CONTAINING PROTEIN 1"/>
    <property type="match status" value="1"/>
</dbReference>
<organism evidence="2 3">
    <name type="scientific">Lentinula aciculospora</name>
    <dbReference type="NCBI Taxonomy" id="153920"/>
    <lineage>
        <taxon>Eukaryota</taxon>
        <taxon>Fungi</taxon>
        <taxon>Dikarya</taxon>
        <taxon>Basidiomycota</taxon>
        <taxon>Agaricomycotina</taxon>
        <taxon>Agaricomycetes</taxon>
        <taxon>Agaricomycetidae</taxon>
        <taxon>Agaricales</taxon>
        <taxon>Marasmiineae</taxon>
        <taxon>Omphalotaceae</taxon>
        <taxon>Lentinula</taxon>
    </lineage>
</organism>
<dbReference type="InterPro" id="IPR039251">
    <property type="entry name" value="OXLD1"/>
</dbReference>
<dbReference type="AlphaFoldDB" id="A0A9W9ANQ3"/>
<comment type="caution">
    <text evidence="2">The sequence shown here is derived from an EMBL/GenBank/DDBJ whole genome shotgun (WGS) entry which is preliminary data.</text>
</comment>
<evidence type="ECO:0000313" key="2">
    <source>
        <dbReference type="EMBL" id="KAJ4485712.1"/>
    </source>
</evidence>
<protein>
    <submittedName>
        <fullName evidence="2">Oxidoreductase-like protein</fullName>
    </submittedName>
</protein>
<evidence type="ECO:0000259" key="1">
    <source>
        <dbReference type="Pfam" id="PF09791"/>
    </source>
</evidence>
<proteinExistence type="predicted"/>